<feature type="compositionally biased region" description="Basic and acidic residues" evidence="1">
    <location>
        <begin position="261"/>
        <end position="282"/>
    </location>
</feature>
<reference evidence="3" key="1">
    <citation type="submission" date="2021-10" db="EMBL/GenBank/DDBJ databases">
        <authorList>
            <person name="Piombo E."/>
        </authorList>
    </citation>
    <scope>NUCLEOTIDE SEQUENCE</scope>
</reference>
<dbReference type="GO" id="GO:0005783">
    <property type="term" value="C:endoplasmic reticulum"/>
    <property type="evidence" value="ECO:0007669"/>
    <property type="project" value="TreeGrafter"/>
</dbReference>
<gene>
    <name evidence="3" type="ORF">CSOL1703_00001946</name>
</gene>
<dbReference type="Pfam" id="PF08508">
    <property type="entry name" value="DUF1746"/>
    <property type="match status" value="1"/>
</dbReference>
<comment type="caution">
    <text evidence="3">The sequence shown here is derived from an EMBL/GenBank/DDBJ whole genome shotgun (WGS) entry which is preliminary data.</text>
</comment>
<evidence type="ECO:0000313" key="4">
    <source>
        <dbReference type="Proteomes" id="UP000775872"/>
    </source>
</evidence>
<dbReference type="OrthoDB" id="5428737at2759"/>
<organism evidence="3 4">
    <name type="scientific">Clonostachys solani</name>
    <dbReference type="NCBI Taxonomy" id="160281"/>
    <lineage>
        <taxon>Eukaryota</taxon>
        <taxon>Fungi</taxon>
        <taxon>Dikarya</taxon>
        <taxon>Ascomycota</taxon>
        <taxon>Pezizomycotina</taxon>
        <taxon>Sordariomycetes</taxon>
        <taxon>Hypocreomycetidae</taxon>
        <taxon>Hypocreales</taxon>
        <taxon>Bionectriaceae</taxon>
        <taxon>Clonostachys</taxon>
    </lineage>
</organism>
<dbReference type="GO" id="GO:0044695">
    <property type="term" value="C:Dsc E3 ubiquitin ligase complex"/>
    <property type="evidence" value="ECO:0007669"/>
    <property type="project" value="InterPro"/>
</dbReference>
<keyword evidence="4" id="KW-1185">Reference proteome</keyword>
<dbReference type="PANTHER" id="PTHR39405:SF1">
    <property type="entry name" value="DSC E3 UBIQUITIN LIGASE COMPLEX SUBUNIT 4"/>
    <property type="match status" value="1"/>
</dbReference>
<sequence>MNNDSPSTSAAPNRYSTDGIAGGAGLHHHQPPEQDGDVPRSPGSRDGQRRRRKNRKKRNPGLKKKLAFVTHLLKGLDTVVLAELSALYYMECSLFRFLIRAAGQFVCLSPKDEASPFLLPASRIHVLLILVPNIWCMLMHLFGGLPKGPDYHRGYLHGGLIFDFIGQKPPQYRMYYFMADLAILFLQCFMLTVHSEREKLRLALKTFRPIFSDPATTARIARTIEELDAEEQGLQGVYPDAENEVGDVELQSLGRGNGETSSERRSDLELSGRPSHEGSRSHLADILNSGNAVIGEYHIVNTMRVAATELERTASTSISSIGTLAALEAERRGVTLPSRPGATV</sequence>
<evidence type="ECO:0000313" key="3">
    <source>
        <dbReference type="EMBL" id="CAH0049983.1"/>
    </source>
</evidence>
<dbReference type="GO" id="GO:0032933">
    <property type="term" value="P:SREBP signaling pathway"/>
    <property type="evidence" value="ECO:0007669"/>
    <property type="project" value="InterPro"/>
</dbReference>
<accession>A0A9N9Z6H7</accession>
<feature type="region of interest" description="Disordered" evidence="1">
    <location>
        <begin position="1"/>
        <end position="60"/>
    </location>
</feature>
<dbReference type="PANTHER" id="PTHR39405">
    <property type="entry name" value="DSC E3 UBIQUITIN LIGASE COMPLEX SUBUNIT 4"/>
    <property type="match status" value="1"/>
</dbReference>
<evidence type="ECO:0000259" key="2">
    <source>
        <dbReference type="Pfam" id="PF08508"/>
    </source>
</evidence>
<name>A0A9N9Z6H7_9HYPO</name>
<feature type="region of interest" description="Disordered" evidence="1">
    <location>
        <begin position="252"/>
        <end position="282"/>
    </location>
</feature>
<feature type="compositionally biased region" description="Polar residues" evidence="1">
    <location>
        <begin position="1"/>
        <end position="16"/>
    </location>
</feature>
<dbReference type="InterPro" id="IPR038967">
    <property type="entry name" value="Dsc4-like"/>
</dbReference>
<protein>
    <recommendedName>
        <fullName evidence="2">DUF1746 domain-containing protein</fullName>
    </recommendedName>
</protein>
<dbReference type="AlphaFoldDB" id="A0A9N9Z6H7"/>
<proteinExistence type="predicted"/>
<evidence type="ECO:0000256" key="1">
    <source>
        <dbReference type="SAM" id="MobiDB-lite"/>
    </source>
</evidence>
<feature type="domain" description="DUF1746" evidence="2">
    <location>
        <begin position="76"/>
        <end position="190"/>
    </location>
</feature>
<feature type="compositionally biased region" description="Basic residues" evidence="1">
    <location>
        <begin position="48"/>
        <end position="60"/>
    </location>
</feature>
<dbReference type="InterPro" id="IPR013715">
    <property type="entry name" value="DUF1746"/>
</dbReference>
<dbReference type="Proteomes" id="UP000775872">
    <property type="component" value="Unassembled WGS sequence"/>
</dbReference>
<dbReference type="EMBL" id="CABFOC020000035">
    <property type="protein sequence ID" value="CAH0049983.1"/>
    <property type="molecule type" value="Genomic_DNA"/>
</dbReference>